<accession>A0AA90SDT3</accession>
<evidence type="ECO:0000313" key="3">
    <source>
        <dbReference type="Proteomes" id="UP001178148"/>
    </source>
</evidence>
<keyword evidence="3" id="KW-1185">Reference proteome</keyword>
<organism evidence="2 3">
    <name type="scientific">Candidatus Endonucleibacter bathymodioli</name>
    <dbReference type="NCBI Taxonomy" id="539814"/>
    <lineage>
        <taxon>Bacteria</taxon>
        <taxon>Pseudomonadati</taxon>
        <taxon>Pseudomonadota</taxon>
        <taxon>Gammaproteobacteria</taxon>
        <taxon>Oceanospirillales</taxon>
        <taxon>Endozoicomonadaceae</taxon>
        <taxon>Candidatus Endonucleibacter</taxon>
    </lineage>
</organism>
<evidence type="ECO:0000313" key="2">
    <source>
        <dbReference type="EMBL" id="MDP0589677.1"/>
    </source>
</evidence>
<protein>
    <submittedName>
        <fullName evidence="2">Uncharacterized protein</fullName>
    </submittedName>
</protein>
<feature type="region of interest" description="Disordered" evidence="1">
    <location>
        <begin position="1"/>
        <end position="22"/>
    </location>
</feature>
<sequence>MNEGLWDEYQEGTRQDDMLLPTNNPDGKYQELIFQMKNLTFSAATVSPYFAGNFKIHPDAKAQGDIAYMSFIDHINIFSKMHRLQGDDEA</sequence>
<reference evidence="2 3" key="1">
    <citation type="journal article" date="2023" name="bioRxiv">
        <title>An intranuclear bacterial parasite of deep-sea mussels expresses apoptosis inhibitors acquired from its host.</title>
        <authorList>
            <person name="Gonzalez Porras M.A."/>
            <person name="Assie A."/>
            <person name="Tietjen M."/>
            <person name="Violette M."/>
            <person name="Kleiner M."/>
            <person name="Gruber-Vodicka H."/>
            <person name="Dubilier N."/>
            <person name="Leisch N."/>
        </authorList>
    </citation>
    <scope>NUCLEOTIDE SEQUENCE [LARGE SCALE GENOMIC DNA]</scope>
    <source>
        <strain evidence="2">IAP13</strain>
    </source>
</reference>
<comment type="caution">
    <text evidence="2">The sequence shown here is derived from an EMBL/GenBank/DDBJ whole genome shotgun (WGS) entry which is preliminary data.</text>
</comment>
<dbReference type="EMBL" id="JASXSV010000018">
    <property type="protein sequence ID" value="MDP0589677.1"/>
    <property type="molecule type" value="Genomic_DNA"/>
</dbReference>
<dbReference type="AlphaFoldDB" id="A0AA90SDT3"/>
<gene>
    <name evidence="2" type="ORF">QS748_11015</name>
</gene>
<dbReference type="Proteomes" id="UP001178148">
    <property type="component" value="Unassembled WGS sequence"/>
</dbReference>
<name>A0AA90SDT3_9GAMM</name>
<evidence type="ECO:0000256" key="1">
    <source>
        <dbReference type="SAM" id="MobiDB-lite"/>
    </source>
</evidence>
<proteinExistence type="predicted"/>
<feature type="compositionally biased region" description="Acidic residues" evidence="1">
    <location>
        <begin position="1"/>
        <end position="10"/>
    </location>
</feature>